<keyword evidence="2" id="KW-0808">Transferase</keyword>
<protein>
    <submittedName>
        <fullName evidence="2">GNAT family N-acetyltransferase</fullName>
    </submittedName>
</protein>
<dbReference type="Proteomes" id="UP000468443">
    <property type="component" value="Unassembled WGS sequence"/>
</dbReference>
<feature type="domain" description="N-acetyltransferase" evidence="1">
    <location>
        <begin position="17"/>
        <end position="188"/>
    </location>
</feature>
<dbReference type="AlphaFoldDB" id="A0A6P0UE01"/>
<dbReference type="GO" id="GO:0016747">
    <property type="term" value="F:acyltransferase activity, transferring groups other than amino-acyl groups"/>
    <property type="evidence" value="ECO:0007669"/>
    <property type="project" value="InterPro"/>
</dbReference>
<comment type="caution">
    <text evidence="2">The sequence shown here is derived from an EMBL/GenBank/DDBJ whole genome shotgun (WGS) entry which is preliminary data.</text>
</comment>
<evidence type="ECO:0000313" key="3">
    <source>
        <dbReference type="Proteomes" id="UP000468443"/>
    </source>
</evidence>
<dbReference type="Gene3D" id="3.40.630.30">
    <property type="match status" value="1"/>
</dbReference>
<reference evidence="2 3" key="1">
    <citation type="submission" date="2020-01" db="EMBL/GenBank/DDBJ databases">
        <title>Muriicola jejuensis KCTC 22299.</title>
        <authorList>
            <person name="Wang G."/>
        </authorList>
    </citation>
    <scope>NUCLEOTIDE SEQUENCE [LARGE SCALE GENOMIC DNA]</scope>
    <source>
        <strain evidence="2 3">KCTC 22299</strain>
    </source>
</reference>
<name>A0A6P0UE01_9FLAO</name>
<keyword evidence="3" id="KW-1185">Reference proteome</keyword>
<dbReference type="SUPFAM" id="SSF55729">
    <property type="entry name" value="Acyl-CoA N-acyltransferases (Nat)"/>
    <property type="match status" value="1"/>
</dbReference>
<accession>A0A6P0UE01</accession>
<dbReference type="InterPro" id="IPR000182">
    <property type="entry name" value="GNAT_dom"/>
</dbReference>
<proteinExistence type="predicted"/>
<evidence type="ECO:0000313" key="2">
    <source>
        <dbReference type="EMBL" id="NER10710.1"/>
    </source>
</evidence>
<gene>
    <name evidence="2" type="ORF">GWK09_09300</name>
</gene>
<dbReference type="Pfam" id="PF00583">
    <property type="entry name" value="Acetyltransf_1"/>
    <property type="match status" value="1"/>
</dbReference>
<evidence type="ECO:0000259" key="1">
    <source>
        <dbReference type="PROSITE" id="PS51186"/>
    </source>
</evidence>
<dbReference type="InterPro" id="IPR016181">
    <property type="entry name" value="Acyl_CoA_acyltransferase"/>
</dbReference>
<dbReference type="EMBL" id="JAABOP010000002">
    <property type="protein sequence ID" value="NER10710.1"/>
    <property type="molecule type" value="Genomic_DNA"/>
</dbReference>
<sequence>MQHQMEEKLGGPGRSQIFLEPVSGETAELYCRLGEQAYRDHYLHLWPRKDPSPYIHTSFTPRVVQSEMTEQDNLHFILRFGVDAIGIAKLILNRNPKGLEFPAPVYLEKIYLLKDHTGMGIGEQVILALHTLSRKRGMGYIYLATMQKGRALSFYLKMGYEILRKETLPFENAIPEEKGMFLLGRNLE</sequence>
<dbReference type="PROSITE" id="PS51186">
    <property type="entry name" value="GNAT"/>
    <property type="match status" value="1"/>
</dbReference>
<dbReference type="RefSeq" id="WP_283401239.1">
    <property type="nucleotide sequence ID" value="NZ_FXTW01000002.1"/>
</dbReference>
<organism evidence="2 3">
    <name type="scientific">Muriicola jejuensis</name>
    <dbReference type="NCBI Taxonomy" id="504488"/>
    <lineage>
        <taxon>Bacteria</taxon>
        <taxon>Pseudomonadati</taxon>
        <taxon>Bacteroidota</taxon>
        <taxon>Flavobacteriia</taxon>
        <taxon>Flavobacteriales</taxon>
        <taxon>Flavobacteriaceae</taxon>
        <taxon>Muriicola</taxon>
    </lineage>
</organism>
<dbReference type="CDD" id="cd04301">
    <property type="entry name" value="NAT_SF"/>
    <property type="match status" value="1"/>
</dbReference>